<reference evidence="1 2" key="1">
    <citation type="submission" date="2024-05" db="EMBL/GenBank/DDBJ databases">
        <title>Genome sequencing and assembly of Indian major carp, Cirrhinus mrigala (Hamilton, 1822).</title>
        <authorList>
            <person name="Mohindra V."/>
            <person name="Chowdhury L.M."/>
            <person name="Lal K."/>
            <person name="Jena J.K."/>
        </authorList>
    </citation>
    <scope>NUCLEOTIDE SEQUENCE [LARGE SCALE GENOMIC DNA]</scope>
    <source>
        <strain evidence="1">CM1030</strain>
        <tissue evidence="1">Blood</tissue>
    </source>
</reference>
<dbReference type="AlphaFoldDB" id="A0ABD0RN04"/>
<dbReference type="EMBL" id="JAMKFB020000002">
    <property type="protein sequence ID" value="KAL0199904.1"/>
    <property type="molecule type" value="Genomic_DNA"/>
</dbReference>
<gene>
    <name evidence="1" type="ORF">M9458_003091</name>
</gene>
<keyword evidence="2" id="KW-1185">Reference proteome</keyword>
<feature type="non-terminal residue" evidence="1">
    <location>
        <position position="56"/>
    </location>
</feature>
<proteinExistence type="predicted"/>
<evidence type="ECO:0000313" key="2">
    <source>
        <dbReference type="Proteomes" id="UP001529510"/>
    </source>
</evidence>
<dbReference type="Proteomes" id="UP001529510">
    <property type="component" value="Unassembled WGS sequence"/>
</dbReference>
<protein>
    <submittedName>
        <fullName evidence="1">Uncharacterized protein</fullName>
    </submittedName>
</protein>
<comment type="caution">
    <text evidence="1">The sequence shown here is derived from an EMBL/GenBank/DDBJ whole genome shotgun (WGS) entry which is preliminary data.</text>
</comment>
<evidence type="ECO:0000313" key="1">
    <source>
        <dbReference type="EMBL" id="KAL0199904.1"/>
    </source>
</evidence>
<name>A0ABD0RN04_CIRMR</name>
<sequence length="56" mass="6520">METSHYLHIASKPKDTMAFNKVYLINLKRREDRRDRMLRSLDVLGIDVTLTDAVDG</sequence>
<organism evidence="1 2">
    <name type="scientific">Cirrhinus mrigala</name>
    <name type="common">Mrigala</name>
    <dbReference type="NCBI Taxonomy" id="683832"/>
    <lineage>
        <taxon>Eukaryota</taxon>
        <taxon>Metazoa</taxon>
        <taxon>Chordata</taxon>
        <taxon>Craniata</taxon>
        <taxon>Vertebrata</taxon>
        <taxon>Euteleostomi</taxon>
        <taxon>Actinopterygii</taxon>
        <taxon>Neopterygii</taxon>
        <taxon>Teleostei</taxon>
        <taxon>Ostariophysi</taxon>
        <taxon>Cypriniformes</taxon>
        <taxon>Cyprinidae</taxon>
        <taxon>Labeoninae</taxon>
        <taxon>Labeonini</taxon>
        <taxon>Cirrhinus</taxon>
    </lineage>
</organism>
<accession>A0ABD0RN04</accession>